<feature type="region of interest" description="Disordered" evidence="5">
    <location>
        <begin position="187"/>
        <end position="210"/>
    </location>
</feature>
<evidence type="ECO:0000256" key="5">
    <source>
        <dbReference type="SAM" id="MobiDB-lite"/>
    </source>
</evidence>
<dbReference type="GO" id="GO:0009279">
    <property type="term" value="C:cell outer membrane"/>
    <property type="evidence" value="ECO:0007669"/>
    <property type="project" value="UniProtKB-SubCell"/>
</dbReference>
<keyword evidence="3" id="KW-0998">Cell outer membrane</keyword>
<dbReference type="InterPro" id="IPR006664">
    <property type="entry name" value="OMP_bac"/>
</dbReference>
<dbReference type="CDD" id="cd07185">
    <property type="entry name" value="OmpA_C-like"/>
    <property type="match status" value="1"/>
</dbReference>
<reference evidence="8 9" key="1">
    <citation type="submission" date="2020-08" db="EMBL/GenBank/DDBJ databases">
        <title>Genomic Encyclopedia of Type Strains, Phase III (KMG-III): the genomes of soil and plant-associated and newly described type strains.</title>
        <authorList>
            <person name="Whitman W."/>
        </authorList>
    </citation>
    <scope>NUCLEOTIDE SEQUENCE [LARGE SCALE GENOMIC DNA]</scope>
    <source>
        <strain evidence="8 9">CECT 3265</strain>
    </source>
</reference>
<evidence type="ECO:0000256" key="6">
    <source>
        <dbReference type="SAM" id="SignalP"/>
    </source>
</evidence>
<comment type="caution">
    <text evidence="8">The sequence shown here is derived from an EMBL/GenBank/DDBJ whole genome shotgun (WGS) entry which is preliminary data.</text>
</comment>
<dbReference type="AlphaFoldDB" id="A0A7W7L9H5"/>
<evidence type="ECO:0000256" key="4">
    <source>
        <dbReference type="PROSITE-ProRule" id="PRU00473"/>
    </source>
</evidence>
<name>A0A7W7L9H5_STRNE</name>
<dbReference type="PROSITE" id="PS51318">
    <property type="entry name" value="TAT"/>
    <property type="match status" value="1"/>
</dbReference>
<evidence type="ECO:0000259" key="7">
    <source>
        <dbReference type="PROSITE" id="PS51123"/>
    </source>
</evidence>
<dbReference type="PRINTS" id="PR01021">
    <property type="entry name" value="OMPADOMAIN"/>
</dbReference>
<dbReference type="Proteomes" id="UP000556436">
    <property type="component" value="Unassembled WGS sequence"/>
</dbReference>
<comment type="subcellular location">
    <subcellularLocation>
        <location evidence="1">Cell outer membrane</location>
    </subcellularLocation>
</comment>
<keyword evidence="2 4" id="KW-0472">Membrane</keyword>
<evidence type="ECO:0000313" key="8">
    <source>
        <dbReference type="EMBL" id="MBB4886095.1"/>
    </source>
</evidence>
<dbReference type="RefSeq" id="WP_184733121.1">
    <property type="nucleotide sequence ID" value="NZ_BMRW01000003.1"/>
</dbReference>
<proteinExistence type="predicted"/>
<dbReference type="InterPro" id="IPR036737">
    <property type="entry name" value="OmpA-like_sf"/>
</dbReference>
<evidence type="ECO:0000256" key="1">
    <source>
        <dbReference type="ARBA" id="ARBA00004442"/>
    </source>
</evidence>
<dbReference type="Gene3D" id="3.30.1330.60">
    <property type="entry name" value="OmpA-like domain"/>
    <property type="match status" value="1"/>
</dbReference>
<dbReference type="SUPFAM" id="SSF103088">
    <property type="entry name" value="OmpA-like"/>
    <property type="match status" value="1"/>
</dbReference>
<sequence>MPTHRTRRGAAVATTVLAALVTLAPSPTPAHAVGGPGGPADTAPPVKIDGADPDLKMRAGAKLAPGRVLDIKSVVETDDGDERREVTNVNVTFALQAEVLFDKDSATLNSAANARIRTIADEVTKHRAATVRVFGFTDSLGSTGHGMVLSKQRADAVQRQLAQNVGSSAGSSRISYQIRGYGEQYPIADNSTEEGRRKNRRVEVSFPRRS</sequence>
<dbReference type="InterPro" id="IPR006311">
    <property type="entry name" value="TAT_signal"/>
</dbReference>
<dbReference type="InterPro" id="IPR050330">
    <property type="entry name" value="Bact_OuterMem_StrucFunc"/>
</dbReference>
<dbReference type="PANTHER" id="PTHR30329">
    <property type="entry name" value="STATOR ELEMENT OF FLAGELLAR MOTOR COMPLEX"/>
    <property type="match status" value="1"/>
</dbReference>
<dbReference type="Pfam" id="PF00691">
    <property type="entry name" value="OmpA"/>
    <property type="match status" value="1"/>
</dbReference>
<evidence type="ECO:0000313" key="9">
    <source>
        <dbReference type="Proteomes" id="UP000556436"/>
    </source>
</evidence>
<dbReference type="PROSITE" id="PS51123">
    <property type="entry name" value="OMPA_2"/>
    <property type="match status" value="1"/>
</dbReference>
<feature type="signal peptide" evidence="6">
    <location>
        <begin position="1"/>
        <end position="32"/>
    </location>
</feature>
<evidence type="ECO:0000256" key="2">
    <source>
        <dbReference type="ARBA" id="ARBA00023136"/>
    </source>
</evidence>
<accession>A0A7W7L9H5</accession>
<feature type="domain" description="OmpA-like" evidence="7">
    <location>
        <begin position="88"/>
        <end position="210"/>
    </location>
</feature>
<protein>
    <submittedName>
        <fullName evidence="8">Outer membrane protein OmpA-like peptidoglycan-associated protein</fullName>
    </submittedName>
</protein>
<dbReference type="PANTHER" id="PTHR30329:SF21">
    <property type="entry name" value="LIPOPROTEIN YIAD-RELATED"/>
    <property type="match status" value="1"/>
</dbReference>
<dbReference type="EMBL" id="JACHJG010000003">
    <property type="protein sequence ID" value="MBB4886095.1"/>
    <property type="molecule type" value="Genomic_DNA"/>
</dbReference>
<dbReference type="InterPro" id="IPR006665">
    <property type="entry name" value="OmpA-like"/>
</dbReference>
<keyword evidence="9" id="KW-1185">Reference proteome</keyword>
<evidence type="ECO:0000256" key="3">
    <source>
        <dbReference type="ARBA" id="ARBA00023237"/>
    </source>
</evidence>
<keyword evidence="6" id="KW-0732">Signal</keyword>
<gene>
    <name evidence="8" type="ORF">FHS38_002124</name>
</gene>
<feature type="chain" id="PRO_5031010417" evidence="6">
    <location>
        <begin position="33"/>
        <end position="210"/>
    </location>
</feature>
<organism evidence="8 9">
    <name type="scientific">Streptomyces netropsis</name>
    <name type="common">Streptoverticillium netropsis</name>
    <dbReference type="NCBI Taxonomy" id="55404"/>
    <lineage>
        <taxon>Bacteria</taxon>
        <taxon>Bacillati</taxon>
        <taxon>Actinomycetota</taxon>
        <taxon>Actinomycetes</taxon>
        <taxon>Kitasatosporales</taxon>
        <taxon>Streptomycetaceae</taxon>
        <taxon>Streptomyces</taxon>
    </lineage>
</organism>